<accession>A0A183H643</accession>
<dbReference type="AlphaFoldDB" id="A0A183H643"/>
<keyword evidence="2" id="KW-1185">Reference proteome</keyword>
<dbReference type="EMBL" id="UZAJ01001843">
    <property type="protein sequence ID" value="VDO34791.1"/>
    <property type="molecule type" value="Genomic_DNA"/>
</dbReference>
<protein>
    <submittedName>
        <fullName evidence="1 3">Uncharacterized protein</fullName>
    </submittedName>
</protein>
<dbReference type="WBParaSite" id="OFLC_0000295301-mRNA-1">
    <property type="protein sequence ID" value="OFLC_0000295301-mRNA-1"/>
    <property type="gene ID" value="OFLC_0000295301"/>
</dbReference>
<reference evidence="1 2" key="2">
    <citation type="submission" date="2018-11" db="EMBL/GenBank/DDBJ databases">
        <authorList>
            <consortium name="Pathogen Informatics"/>
        </authorList>
    </citation>
    <scope>NUCLEOTIDE SEQUENCE [LARGE SCALE GENOMIC DNA]</scope>
</reference>
<proteinExistence type="predicted"/>
<sequence>MVLRIYGLLKTSLVIGGVQTSTHLGIHMFLHMLQNQKSKRSYFLFNFRSEHFLLCRKITSL</sequence>
<name>A0A183H643_9BILA</name>
<evidence type="ECO:0000313" key="2">
    <source>
        <dbReference type="Proteomes" id="UP000267606"/>
    </source>
</evidence>
<reference evidence="3" key="1">
    <citation type="submission" date="2016-06" db="UniProtKB">
        <authorList>
            <consortium name="WormBaseParasite"/>
        </authorList>
    </citation>
    <scope>IDENTIFICATION</scope>
</reference>
<evidence type="ECO:0000313" key="1">
    <source>
        <dbReference type="EMBL" id="VDO34791.1"/>
    </source>
</evidence>
<gene>
    <name evidence="1" type="ORF">OFLC_LOCUS2957</name>
</gene>
<dbReference type="Proteomes" id="UP000267606">
    <property type="component" value="Unassembled WGS sequence"/>
</dbReference>
<organism evidence="3">
    <name type="scientific">Onchocerca flexuosa</name>
    <dbReference type="NCBI Taxonomy" id="387005"/>
    <lineage>
        <taxon>Eukaryota</taxon>
        <taxon>Metazoa</taxon>
        <taxon>Ecdysozoa</taxon>
        <taxon>Nematoda</taxon>
        <taxon>Chromadorea</taxon>
        <taxon>Rhabditida</taxon>
        <taxon>Spirurina</taxon>
        <taxon>Spiruromorpha</taxon>
        <taxon>Filarioidea</taxon>
        <taxon>Onchocercidae</taxon>
        <taxon>Onchocerca</taxon>
    </lineage>
</organism>
<evidence type="ECO:0000313" key="3">
    <source>
        <dbReference type="WBParaSite" id="OFLC_0000295301-mRNA-1"/>
    </source>
</evidence>